<feature type="active site" description="Proton donor/acceptor" evidence="6">
    <location>
        <position position="166"/>
    </location>
</feature>
<dbReference type="OrthoDB" id="9809748at2"/>
<dbReference type="GO" id="GO:0009252">
    <property type="term" value="P:peptidoglycan biosynthetic process"/>
    <property type="evidence" value="ECO:0007669"/>
    <property type="project" value="UniProtKB-UniPathway"/>
</dbReference>
<dbReference type="InterPro" id="IPR005490">
    <property type="entry name" value="LD_TPept_cat_dom"/>
</dbReference>
<evidence type="ECO:0000256" key="3">
    <source>
        <dbReference type="ARBA" id="ARBA00022960"/>
    </source>
</evidence>
<proteinExistence type="predicted"/>
<dbReference type="PANTHER" id="PTHR36699:SF1">
    <property type="entry name" value="L,D-TRANSPEPTIDASE YAFK-RELATED"/>
    <property type="match status" value="1"/>
</dbReference>
<dbReference type="PROSITE" id="PS52029">
    <property type="entry name" value="LD_TPASE"/>
    <property type="match status" value="1"/>
</dbReference>
<dbReference type="InterPro" id="IPR038063">
    <property type="entry name" value="Transpep_catalytic_dom"/>
</dbReference>
<evidence type="ECO:0000313" key="9">
    <source>
        <dbReference type="Proteomes" id="UP000216024"/>
    </source>
</evidence>
<evidence type="ECO:0000259" key="7">
    <source>
        <dbReference type="PROSITE" id="PS52029"/>
    </source>
</evidence>
<evidence type="ECO:0000256" key="1">
    <source>
        <dbReference type="ARBA" id="ARBA00004752"/>
    </source>
</evidence>
<dbReference type="RefSeq" id="WP_095133122.1">
    <property type="nucleotide sequence ID" value="NZ_NIBG01000006.1"/>
</dbReference>
<dbReference type="Proteomes" id="UP000216024">
    <property type="component" value="Unassembled WGS sequence"/>
</dbReference>
<keyword evidence="2" id="KW-0808">Transferase</keyword>
<name>A0A267MLK3_9FIRM</name>
<dbReference type="EMBL" id="NIBG01000006">
    <property type="protein sequence ID" value="PAB59683.1"/>
    <property type="molecule type" value="Genomic_DNA"/>
</dbReference>
<evidence type="ECO:0000256" key="5">
    <source>
        <dbReference type="ARBA" id="ARBA00023316"/>
    </source>
</evidence>
<keyword evidence="4 6" id="KW-0573">Peptidoglycan synthesis</keyword>
<dbReference type="SUPFAM" id="SSF141523">
    <property type="entry name" value="L,D-transpeptidase catalytic domain-like"/>
    <property type="match status" value="1"/>
</dbReference>
<accession>A0A267MLK3</accession>
<dbReference type="Pfam" id="PF03734">
    <property type="entry name" value="YkuD"/>
    <property type="match status" value="1"/>
</dbReference>
<dbReference type="UniPathway" id="UPA00219"/>
<dbReference type="GO" id="GO:0016740">
    <property type="term" value="F:transferase activity"/>
    <property type="evidence" value="ECO:0007669"/>
    <property type="project" value="UniProtKB-KW"/>
</dbReference>
<keyword evidence="9" id="KW-1185">Reference proteome</keyword>
<feature type="domain" description="L,D-TPase catalytic" evidence="7">
    <location>
        <begin position="71"/>
        <end position="202"/>
    </location>
</feature>
<reference evidence="8 9" key="1">
    <citation type="submission" date="2017-06" db="EMBL/GenBank/DDBJ databases">
        <title>Draft genome sequence of anaerobic fermentative bacterium Anaeromicrobium sediminis DY2726D isolated from West Pacific Ocean sediments.</title>
        <authorList>
            <person name="Zeng X."/>
        </authorList>
    </citation>
    <scope>NUCLEOTIDE SEQUENCE [LARGE SCALE GENOMIC DNA]</scope>
    <source>
        <strain evidence="8 9">DY2726D</strain>
    </source>
</reference>
<sequence length="236" mass="26874">MNKKIYIALSLIIVLGLGTYLCGRSLWVPVYSKVAGRRTVEEVINKIKPENEQKLISYFEKKQAIYVPEKIALIGLKEEKILELWALSHGKWTFIHKYDILAASGQSGPKLKEGDKQVPEGIYRIEGLNPNSSYHLSMKVNYPNEFDMKKAKEDNRQNLGGNIFIHGKAASIGCIAIGDEAIEEVFLLVNEVGKENVEVVIAPMDLRNKDMDLSKVQVSWYKELHDRVKIELNKFR</sequence>
<dbReference type="GO" id="GO:0071555">
    <property type="term" value="P:cell wall organization"/>
    <property type="evidence" value="ECO:0007669"/>
    <property type="project" value="UniProtKB-UniRule"/>
</dbReference>
<evidence type="ECO:0000313" key="8">
    <source>
        <dbReference type="EMBL" id="PAB59683.1"/>
    </source>
</evidence>
<dbReference type="AlphaFoldDB" id="A0A267MLK3"/>
<feature type="active site" description="Nucleophile" evidence="6">
    <location>
        <position position="174"/>
    </location>
</feature>
<comment type="caution">
    <text evidence="8">The sequence shown here is derived from an EMBL/GenBank/DDBJ whole genome shotgun (WGS) entry which is preliminary data.</text>
</comment>
<organism evidence="8 9">
    <name type="scientific">Anaeromicrobium sediminis</name>
    <dbReference type="NCBI Taxonomy" id="1478221"/>
    <lineage>
        <taxon>Bacteria</taxon>
        <taxon>Bacillati</taxon>
        <taxon>Bacillota</taxon>
        <taxon>Clostridia</taxon>
        <taxon>Peptostreptococcales</taxon>
        <taxon>Thermotaleaceae</taxon>
        <taxon>Anaeromicrobium</taxon>
    </lineage>
</organism>
<evidence type="ECO:0000256" key="2">
    <source>
        <dbReference type="ARBA" id="ARBA00022679"/>
    </source>
</evidence>
<dbReference type="PANTHER" id="PTHR36699">
    <property type="entry name" value="LD-TRANSPEPTIDASE"/>
    <property type="match status" value="1"/>
</dbReference>
<comment type="pathway">
    <text evidence="1 6">Cell wall biogenesis; peptidoglycan biosynthesis.</text>
</comment>
<gene>
    <name evidence="8" type="ORF">CCE28_08950</name>
</gene>
<protein>
    <recommendedName>
        <fullName evidence="7">L,D-TPase catalytic domain-containing protein</fullName>
    </recommendedName>
</protein>
<dbReference type="GO" id="GO:0008360">
    <property type="term" value="P:regulation of cell shape"/>
    <property type="evidence" value="ECO:0007669"/>
    <property type="project" value="UniProtKB-UniRule"/>
</dbReference>
<keyword evidence="5 6" id="KW-0961">Cell wall biogenesis/degradation</keyword>
<keyword evidence="3 6" id="KW-0133">Cell shape</keyword>
<evidence type="ECO:0000256" key="4">
    <source>
        <dbReference type="ARBA" id="ARBA00022984"/>
    </source>
</evidence>
<dbReference type="CDD" id="cd16913">
    <property type="entry name" value="YkuD_like"/>
    <property type="match status" value="1"/>
</dbReference>
<evidence type="ECO:0000256" key="6">
    <source>
        <dbReference type="PROSITE-ProRule" id="PRU01373"/>
    </source>
</evidence>